<dbReference type="InterPro" id="IPR013525">
    <property type="entry name" value="ABC2_TM"/>
</dbReference>
<dbReference type="SUPFAM" id="SSF52540">
    <property type="entry name" value="P-loop containing nucleoside triphosphate hydrolases"/>
    <property type="match status" value="2"/>
</dbReference>
<keyword evidence="3" id="KW-0813">Transport</keyword>
<evidence type="ECO:0000256" key="6">
    <source>
        <dbReference type="ARBA" id="ARBA00022741"/>
    </source>
</evidence>
<dbReference type="EMBL" id="WJXA01000002">
    <property type="protein sequence ID" value="KAF7151959.1"/>
    <property type="molecule type" value="Genomic_DNA"/>
</dbReference>
<feature type="transmembrane region" description="Helical" evidence="10">
    <location>
        <begin position="748"/>
        <end position="775"/>
    </location>
</feature>
<name>A0A834HJ53_RHOSS</name>
<dbReference type="Gene3D" id="3.40.50.300">
    <property type="entry name" value="P-loop containing nucleotide triphosphate hydrolases"/>
    <property type="match status" value="2"/>
</dbReference>
<evidence type="ECO:0000256" key="4">
    <source>
        <dbReference type="ARBA" id="ARBA00022692"/>
    </source>
</evidence>
<dbReference type="Pfam" id="PF19055">
    <property type="entry name" value="ABC2_membrane_7"/>
    <property type="match status" value="2"/>
</dbReference>
<comment type="similarity">
    <text evidence="2">Belongs to the ABC transporter superfamily. ABCG family. PDR (TC 3.A.1.205) subfamily.</text>
</comment>
<feature type="transmembrane region" description="Helical" evidence="10">
    <location>
        <begin position="643"/>
        <end position="661"/>
    </location>
</feature>
<dbReference type="PROSITE" id="PS50893">
    <property type="entry name" value="ABC_TRANSPORTER_2"/>
    <property type="match status" value="2"/>
</dbReference>
<dbReference type="GO" id="GO:0140359">
    <property type="term" value="F:ABC-type transporter activity"/>
    <property type="evidence" value="ECO:0007669"/>
    <property type="project" value="InterPro"/>
</dbReference>
<dbReference type="FunFam" id="3.40.50.300:FF:000179">
    <property type="entry name" value="ABC transporter G family member 34"/>
    <property type="match status" value="1"/>
</dbReference>
<evidence type="ECO:0000256" key="5">
    <source>
        <dbReference type="ARBA" id="ARBA00022737"/>
    </source>
</evidence>
<feature type="transmembrane region" description="Helical" evidence="10">
    <location>
        <begin position="525"/>
        <end position="547"/>
    </location>
</feature>
<dbReference type="CDD" id="cd03232">
    <property type="entry name" value="ABCG_PDR_domain2"/>
    <property type="match status" value="1"/>
</dbReference>
<feature type="transmembrane region" description="Helical" evidence="10">
    <location>
        <begin position="1406"/>
        <end position="1428"/>
    </location>
</feature>
<dbReference type="Pfam" id="PF08370">
    <property type="entry name" value="PDR_assoc"/>
    <property type="match status" value="1"/>
</dbReference>
<feature type="transmembrane region" description="Helical" evidence="10">
    <location>
        <begin position="1325"/>
        <end position="1346"/>
    </location>
</feature>
<dbReference type="GO" id="GO:0005886">
    <property type="term" value="C:plasma membrane"/>
    <property type="evidence" value="ECO:0007669"/>
    <property type="project" value="UniProtKB-ARBA"/>
</dbReference>
<keyword evidence="7" id="KW-0067">ATP-binding</keyword>
<comment type="caution">
    <text evidence="12">The sequence shown here is derived from an EMBL/GenBank/DDBJ whole genome shotgun (WGS) entry which is preliminary data.</text>
</comment>
<dbReference type="InterPro" id="IPR003439">
    <property type="entry name" value="ABC_transporter-like_ATP-bd"/>
</dbReference>
<feature type="transmembrane region" description="Helical" evidence="10">
    <location>
        <begin position="1182"/>
        <end position="1200"/>
    </location>
</feature>
<keyword evidence="6" id="KW-0547">Nucleotide-binding</keyword>
<evidence type="ECO:0000256" key="9">
    <source>
        <dbReference type="ARBA" id="ARBA00023136"/>
    </source>
</evidence>
<evidence type="ECO:0000313" key="13">
    <source>
        <dbReference type="Proteomes" id="UP000626092"/>
    </source>
</evidence>
<dbReference type="InterPro" id="IPR013581">
    <property type="entry name" value="PDR_assoc"/>
</dbReference>
<comment type="subcellular location">
    <subcellularLocation>
        <location evidence="1">Membrane</location>
        <topology evidence="1">Multi-pass membrane protein</topology>
    </subcellularLocation>
</comment>
<dbReference type="PANTHER" id="PTHR19241">
    <property type="entry name" value="ATP-BINDING CASSETTE TRANSPORTER"/>
    <property type="match status" value="1"/>
</dbReference>
<keyword evidence="13" id="KW-1185">Reference proteome</keyword>
<proteinExistence type="inferred from homology"/>
<evidence type="ECO:0000259" key="11">
    <source>
        <dbReference type="PROSITE" id="PS50893"/>
    </source>
</evidence>
<dbReference type="InterPro" id="IPR043926">
    <property type="entry name" value="ABCG_dom"/>
</dbReference>
<dbReference type="InterPro" id="IPR034003">
    <property type="entry name" value="ABCG_PDR_2"/>
</dbReference>
<keyword evidence="8 10" id="KW-1133">Transmembrane helix</keyword>
<evidence type="ECO:0000256" key="2">
    <source>
        <dbReference type="ARBA" id="ARBA00006012"/>
    </source>
</evidence>
<dbReference type="FunFam" id="3.40.50.300:FF:000157">
    <property type="entry name" value="ABC transporter G family member 34"/>
    <property type="match status" value="1"/>
</dbReference>
<organism evidence="12 13">
    <name type="scientific">Rhododendron simsii</name>
    <name type="common">Sims's rhododendron</name>
    <dbReference type="NCBI Taxonomy" id="118357"/>
    <lineage>
        <taxon>Eukaryota</taxon>
        <taxon>Viridiplantae</taxon>
        <taxon>Streptophyta</taxon>
        <taxon>Embryophyta</taxon>
        <taxon>Tracheophyta</taxon>
        <taxon>Spermatophyta</taxon>
        <taxon>Magnoliopsida</taxon>
        <taxon>eudicotyledons</taxon>
        <taxon>Gunneridae</taxon>
        <taxon>Pentapetalae</taxon>
        <taxon>asterids</taxon>
        <taxon>Ericales</taxon>
        <taxon>Ericaceae</taxon>
        <taxon>Ericoideae</taxon>
        <taxon>Rhodoreae</taxon>
        <taxon>Rhododendron</taxon>
    </lineage>
</organism>
<keyword evidence="9 10" id="KW-0472">Membrane</keyword>
<feature type="transmembrane region" description="Helical" evidence="10">
    <location>
        <begin position="559"/>
        <end position="583"/>
    </location>
</feature>
<dbReference type="Pfam" id="PF00005">
    <property type="entry name" value="ABC_tran"/>
    <property type="match status" value="2"/>
</dbReference>
<protein>
    <recommendedName>
        <fullName evidence="11">ABC transporter domain-containing protein</fullName>
    </recommendedName>
</protein>
<dbReference type="GO" id="GO:0016887">
    <property type="term" value="F:ATP hydrolysis activity"/>
    <property type="evidence" value="ECO:0007669"/>
    <property type="project" value="InterPro"/>
</dbReference>
<evidence type="ECO:0000256" key="1">
    <source>
        <dbReference type="ARBA" id="ARBA00004141"/>
    </source>
</evidence>
<dbReference type="Pfam" id="PF01061">
    <property type="entry name" value="ABC2_membrane"/>
    <property type="match status" value="2"/>
</dbReference>
<dbReference type="Proteomes" id="UP000626092">
    <property type="component" value="Unassembled WGS sequence"/>
</dbReference>
<evidence type="ECO:0000256" key="10">
    <source>
        <dbReference type="SAM" id="Phobius"/>
    </source>
</evidence>
<feature type="transmembrane region" description="Helical" evidence="10">
    <location>
        <begin position="1212"/>
        <end position="1238"/>
    </location>
</feature>
<keyword evidence="4 10" id="KW-0812">Transmembrane</keyword>
<feature type="domain" description="ABC transporter" evidence="11">
    <location>
        <begin position="155"/>
        <end position="429"/>
    </location>
</feature>
<feature type="transmembrane region" description="Helical" evidence="10">
    <location>
        <begin position="1297"/>
        <end position="1319"/>
    </location>
</feature>
<accession>A0A834HJ53</accession>
<dbReference type="OrthoDB" id="66620at2759"/>
<evidence type="ECO:0000256" key="7">
    <source>
        <dbReference type="ARBA" id="ARBA00022840"/>
    </source>
</evidence>
<dbReference type="SMART" id="SM00382">
    <property type="entry name" value="AAA"/>
    <property type="match status" value="2"/>
</dbReference>
<evidence type="ECO:0000256" key="3">
    <source>
        <dbReference type="ARBA" id="ARBA00022448"/>
    </source>
</evidence>
<dbReference type="InterPro" id="IPR027417">
    <property type="entry name" value="P-loop_NTPase"/>
</dbReference>
<feature type="domain" description="ABC transporter" evidence="11">
    <location>
        <begin position="836"/>
        <end position="1089"/>
    </location>
</feature>
<keyword evidence="5" id="KW-0677">Repeat</keyword>
<gene>
    <name evidence="12" type="ORF">RHSIM_Rhsim02G0000500</name>
</gene>
<evidence type="ECO:0000313" key="12">
    <source>
        <dbReference type="EMBL" id="KAF7151959.1"/>
    </source>
</evidence>
<dbReference type="InterPro" id="IPR003593">
    <property type="entry name" value="AAA+_ATPase"/>
</dbReference>
<evidence type="ECO:0000256" key="8">
    <source>
        <dbReference type="ARBA" id="ARBA00022989"/>
    </source>
</evidence>
<reference evidence="12" key="1">
    <citation type="submission" date="2019-11" db="EMBL/GenBank/DDBJ databases">
        <authorList>
            <person name="Liu Y."/>
            <person name="Hou J."/>
            <person name="Li T.-Q."/>
            <person name="Guan C.-H."/>
            <person name="Wu X."/>
            <person name="Wu H.-Z."/>
            <person name="Ling F."/>
            <person name="Zhang R."/>
            <person name="Shi X.-G."/>
            <person name="Ren J.-P."/>
            <person name="Chen E.-F."/>
            <person name="Sun J.-M."/>
        </authorList>
    </citation>
    <scope>NUCLEOTIDE SEQUENCE</scope>
    <source>
        <strain evidence="12">Adult_tree_wgs_1</strain>
        <tissue evidence="12">Leaves</tissue>
    </source>
</reference>
<feature type="transmembrane region" description="Helical" evidence="10">
    <location>
        <begin position="668"/>
        <end position="689"/>
    </location>
</feature>
<dbReference type="GO" id="GO:0005524">
    <property type="term" value="F:ATP binding"/>
    <property type="evidence" value="ECO:0007669"/>
    <property type="project" value="UniProtKB-KW"/>
</dbReference>
<sequence>MELVSIGKNIQSPHQYHASSFQSSHSDSITKEDEELELQWAAIERLPAFKQLRTSLFDSEHSNGSRTGSEGKRVIDVTKLGALERHVFIEKIIKHIEKDNLLLLQKLRERIERVDVKLPTVEVRYRNVFVEVECEVVQGKPLPTLWNSIASVLSVYTKAIQCKSQKAKISVLKGVSGIIKPARLTLLLGPPSCGKTTLLLALAGQLNQSLKVKGEISYNGYRLDEFAARKTSAYISQYDLHIPEMTVRETIDFSARCQGVGSKAEIMMEVIKREKEAGIVPDSDIDTYMKATAVEGQQRTLQTDYILQILGLDSCADVVVGDAMKRGISGGQKKRLTTGEMIVGPTKVLLMDEISTGLDSSTTFQIVTYVQQLVHITDATALVALLQPAPETFELFDDIILMAEGKILYHGPRSHALQYFEGCGFKCPERKGVADFLQEVISEKDQAQFWCRTDLHYSYISVDQFCEMFKTSSLGQRLEEELSNPYDRSNSPKNSLSFSIYPLSKCELFKACMARELLLMKRNSFVYVFKTTQLVFTAFMTMTVFIRTRMAVDLVHADYFMGSLFYAIVRLMTNGVAELSLTVTRLPVFYKHQSFFLYPAWAYSIPASILKIPYSLLESILWTSITYYVIGYSPEVERLFRQFLLLFSLHLASASLCRFVASVFQTMVAATTLGSLTLVLMFLFGGFLLPRLSLPPWLRWGFWISPMTYGEIGLSLNEFLAPRWQKATGNMTIGQSVLASHGLSFDGYFYWISVGALIGFMILFDLGFVLALTYLKPPGMSRTLISKEKLSQLRGKEDYKNRELGECSLSQAASSKTIAQQPESGHVVLPFEPVTMTFQEVQYFVDTPPEMRENGFKQKKLQLLQDMTGVFRPGILTALMGVSGAGKTTLMDVLSGRKTGGTIEGDIRIGGYPKVQKVFARISGYCEQNDIHSPQITVEESVIYSAWLRLPAQINPETKAKFVAQVIEVIELDGIKDSLVGIPGQSGLSTEQRKRLTIAVELVSNPSIIFMDEPTSGLDARAAAIVMRTVKNIVATGRTTVCTIHQPSIDIFEAFDELILMKRGGQIIYSGTLGHHSSKLVEYFEGIKGLPKIKNNYNPATWMLEVTSASVEAELGLDFATIYKESPQYQNTIELVRQISEPPPASKSLHFPTRFPQNSWEQFLACLWKQHLSYWRSPEYNLVRFTFMIVASVLFGAVFWQKGQNINNEQDLMSILGSMFIAVIFLGINNCSTVLPYVETERTVLYREKFAGMYSSWAYSFAQVTIEVPYTLFQAILFVALTYPSIGYYWSAYKVFWYFYATFCTFLYFVYLGMLIVSLSSNVQVASILATAVYTILNLFSGFLMPGPKIPKWWVWCYWICPTSWSLNGLLTSQYGDENKKILIFGEPKTITSFLEEFYGFRHDHLGLVAFVLLAFPIVYASLFAYCITKLNFQRSASIVMDCEKAYGASTATVYIIPMFYSLYILEVTVPGIAIC</sequence>